<keyword evidence="11 14" id="KW-1133">Transmembrane helix</keyword>
<reference evidence="16 17" key="1">
    <citation type="submission" date="2020-07" db="EMBL/GenBank/DDBJ databases">
        <title>Sequencing the genomes of 1000 actinobacteria strains.</title>
        <authorList>
            <person name="Klenk H.-P."/>
        </authorList>
    </citation>
    <scope>NUCLEOTIDE SEQUENCE [LARGE SCALE GENOMIC DNA]</scope>
    <source>
        <strain evidence="16 17">DSM 26487</strain>
    </source>
</reference>
<dbReference type="InterPro" id="IPR016120">
    <property type="entry name" value="Sig_transdc_His_kin_SpoOB"/>
</dbReference>
<dbReference type="Gene3D" id="3.30.565.10">
    <property type="entry name" value="Histidine kinase-like ATPase, C-terminal domain"/>
    <property type="match status" value="1"/>
</dbReference>
<keyword evidence="9" id="KW-0418">Kinase</keyword>
<dbReference type="InterPro" id="IPR050428">
    <property type="entry name" value="TCS_sensor_his_kinase"/>
</dbReference>
<dbReference type="Gene3D" id="3.30.450.20">
    <property type="entry name" value="PAS domain"/>
    <property type="match status" value="2"/>
</dbReference>
<dbReference type="PANTHER" id="PTHR45436:SF15">
    <property type="entry name" value="SENSOR HISTIDINE KINASE CUSS"/>
    <property type="match status" value="1"/>
</dbReference>
<keyword evidence="12" id="KW-0902">Two-component regulatory system</keyword>
<evidence type="ECO:0000256" key="11">
    <source>
        <dbReference type="ARBA" id="ARBA00022989"/>
    </source>
</evidence>
<evidence type="ECO:0000256" key="1">
    <source>
        <dbReference type="ARBA" id="ARBA00000085"/>
    </source>
</evidence>
<dbReference type="PANTHER" id="PTHR45436">
    <property type="entry name" value="SENSOR HISTIDINE KINASE YKOH"/>
    <property type="match status" value="1"/>
</dbReference>
<dbReference type="InterPro" id="IPR039506">
    <property type="entry name" value="SPOB_a"/>
</dbReference>
<evidence type="ECO:0000256" key="9">
    <source>
        <dbReference type="ARBA" id="ARBA00022777"/>
    </source>
</evidence>
<dbReference type="EMBL" id="JACBZR010000001">
    <property type="protein sequence ID" value="NYI78017.1"/>
    <property type="molecule type" value="Genomic_DNA"/>
</dbReference>
<keyword evidence="10" id="KW-0067">ATP-binding</keyword>
<evidence type="ECO:0000256" key="13">
    <source>
        <dbReference type="ARBA" id="ARBA00023136"/>
    </source>
</evidence>
<dbReference type="AlphaFoldDB" id="A0A7Z0DM66"/>
<feature type="domain" description="Histidine kinase" evidence="15">
    <location>
        <begin position="342"/>
        <end position="541"/>
    </location>
</feature>
<evidence type="ECO:0000256" key="6">
    <source>
        <dbReference type="ARBA" id="ARBA00022679"/>
    </source>
</evidence>
<comment type="caution">
    <text evidence="16">The sequence shown here is derived from an EMBL/GenBank/DDBJ whole genome shotgun (WGS) entry which is preliminary data.</text>
</comment>
<name>A0A7Z0DM66_9ACTN</name>
<evidence type="ECO:0000256" key="3">
    <source>
        <dbReference type="ARBA" id="ARBA00012438"/>
    </source>
</evidence>
<evidence type="ECO:0000256" key="8">
    <source>
        <dbReference type="ARBA" id="ARBA00022741"/>
    </source>
</evidence>
<dbReference type="GO" id="GO:0000155">
    <property type="term" value="F:phosphorelay sensor kinase activity"/>
    <property type="evidence" value="ECO:0007669"/>
    <property type="project" value="InterPro"/>
</dbReference>
<keyword evidence="5" id="KW-0597">Phosphoprotein</keyword>
<keyword evidence="17" id="KW-1185">Reference proteome</keyword>
<gene>
    <name evidence="16" type="ORF">BJ988_002665</name>
</gene>
<evidence type="ECO:0000256" key="7">
    <source>
        <dbReference type="ARBA" id="ARBA00022692"/>
    </source>
</evidence>
<comment type="catalytic activity">
    <reaction evidence="1">
        <text>ATP + protein L-histidine = ADP + protein N-phospho-L-histidine.</text>
        <dbReference type="EC" id="2.7.13.3"/>
    </reaction>
</comment>
<comment type="subcellular location">
    <subcellularLocation>
        <location evidence="2">Cell membrane</location>
        <topology evidence="2">Multi-pass membrane protein</topology>
    </subcellularLocation>
</comment>
<evidence type="ECO:0000256" key="4">
    <source>
        <dbReference type="ARBA" id="ARBA00022475"/>
    </source>
</evidence>
<evidence type="ECO:0000256" key="14">
    <source>
        <dbReference type="SAM" id="Phobius"/>
    </source>
</evidence>
<evidence type="ECO:0000256" key="2">
    <source>
        <dbReference type="ARBA" id="ARBA00004651"/>
    </source>
</evidence>
<sequence length="553" mass="58327">MWSRGARRHLSLAGQVLVLQLTVLLLVVVATSIVSLRQSDADFRDSREDRLRAAAESLAGIAAVQDGLTSTPDRQALAFYLQTRAADAGADTAYLTDLDGKVLVATDPTRVGETLDLGGRETSRAWSGDIDDAGSRAIAAQVPVYGGGSTGADAEAPRPVGVVVVTEDYPPLTERLARTWADALTVLLAGLALGVLGSWLLARLIKRRTRGLEPRDIAALADHREGLLRSIREGVLAVGADGRVSLMSDSARDLLGLTSDPTGRRLDELDLPAETLALLSGAEEVHDAPLVAGERVLVLNRNRVHHDGRPAGTVTTLRDRTELVALQSELNARESVTETLRAQTHEFSNQLHTITGLLELEEYAEVGRFVTGLTARRAALSDHITSRIDDPAVAALLIAKASLAAERRVSIELETSSALPRLTPDGSADVVTVLGNLVDNAVDAAAMVGPLDGRVGVRLTAEGETVTVRVSDTGGGVPAERLPEIFRRGFSTKPRDASGRGVGLALVQLVCRTRGGEVEVENSGSAQRPGAVFIATLPGAVPLAPPTTALEET</sequence>
<dbReference type="Gene3D" id="1.10.287.130">
    <property type="match status" value="1"/>
</dbReference>
<feature type="transmembrane region" description="Helical" evidence="14">
    <location>
        <begin position="180"/>
        <end position="202"/>
    </location>
</feature>
<dbReference type="InterPro" id="IPR005467">
    <property type="entry name" value="His_kinase_dom"/>
</dbReference>
<evidence type="ECO:0000313" key="17">
    <source>
        <dbReference type="Proteomes" id="UP000564496"/>
    </source>
</evidence>
<keyword evidence="4" id="KW-1003">Cell membrane</keyword>
<dbReference type="GO" id="GO:0005524">
    <property type="term" value="F:ATP binding"/>
    <property type="evidence" value="ECO:0007669"/>
    <property type="project" value="UniProtKB-KW"/>
</dbReference>
<dbReference type="PRINTS" id="PR00344">
    <property type="entry name" value="BCTRLSENSOR"/>
</dbReference>
<organism evidence="16 17">
    <name type="scientific">Nocardioides panzhihuensis</name>
    <dbReference type="NCBI Taxonomy" id="860243"/>
    <lineage>
        <taxon>Bacteria</taxon>
        <taxon>Bacillati</taxon>
        <taxon>Actinomycetota</taxon>
        <taxon>Actinomycetes</taxon>
        <taxon>Propionibacteriales</taxon>
        <taxon>Nocardioidaceae</taxon>
        <taxon>Nocardioides</taxon>
    </lineage>
</organism>
<dbReference type="Proteomes" id="UP000564496">
    <property type="component" value="Unassembled WGS sequence"/>
</dbReference>
<dbReference type="Pfam" id="PF17203">
    <property type="entry name" value="sCache_3_2"/>
    <property type="match status" value="1"/>
</dbReference>
<evidence type="ECO:0000256" key="10">
    <source>
        <dbReference type="ARBA" id="ARBA00022840"/>
    </source>
</evidence>
<evidence type="ECO:0000259" key="15">
    <source>
        <dbReference type="PROSITE" id="PS50109"/>
    </source>
</evidence>
<dbReference type="GO" id="GO:0005886">
    <property type="term" value="C:plasma membrane"/>
    <property type="evidence" value="ECO:0007669"/>
    <property type="project" value="UniProtKB-SubCell"/>
</dbReference>
<keyword evidence="7 14" id="KW-0812">Transmembrane</keyword>
<keyword evidence="13 14" id="KW-0472">Membrane</keyword>
<dbReference type="InterPro" id="IPR033463">
    <property type="entry name" value="sCache_3"/>
</dbReference>
<dbReference type="RefSeq" id="WP_179658433.1">
    <property type="nucleotide sequence ID" value="NZ_JACBZR010000001.1"/>
</dbReference>
<keyword evidence="6" id="KW-0808">Transferase</keyword>
<proteinExistence type="predicted"/>
<keyword evidence="8" id="KW-0547">Nucleotide-binding</keyword>
<evidence type="ECO:0000256" key="12">
    <source>
        <dbReference type="ARBA" id="ARBA00023012"/>
    </source>
</evidence>
<dbReference type="SUPFAM" id="SSF103190">
    <property type="entry name" value="Sensory domain-like"/>
    <property type="match status" value="1"/>
</dbReference>
<dbReference type="Pfam" id="PF14689">
    <property type="entry name" value="SPOB_a"/>
    <property type="match status" value="1"/>
</dbReference>
<evidence type="ECO:0000313" key="16">
    <source>
        <dbReference type="EMBL" id="NYI78017.1"/>
    </source>
</evidence>
<evidence type="ECO:0000256" key="5">
    <source>
        <dbReference type="ARBA" id="ARBA00022553"/>
    </source>
</evidence>
<dbReference type="InterPro" id="IPR003594">
    <property type="entry name" value="HATPase_dom"/>
</dbReference>
<dbReference type="PROSITE" id="PS50109">
    <property type="entry name" value="HIS_KIN"/>
    <property type="match status" value="1"/>
</dbReference>
<dbReference type="EC" id="2.7.13.3" evidence="3"/>
<accession>A0A7Z0DM66</accession>
<dbReference type="Pfam" id="PF02518">
    <property type="entry name" value="HATPase_c"/>
    <property type="match status" value="1"/>
</dbReference>
<dbReference type="SMART" id="SM00387">
    <property type="entry name" value="HATPase_c"/>
    <property type="match status" value="1"/>
</dbReference>
<protein>
    <recommendedName>
        <fullName evidence="3">histidine kinase</fullName>
        <ecNumber evidence="3">2.7.13.3</ecNumber>
    </recommendedName>
</protein>
<dbReference type="SUPFAM" id="SSF55890">
    <property type="entry name" value="Sporulation response regulatory protein Spo0B"/>
    <property type="match status" value="1"/>
</dbReference>
<dbReference type="SUPFAM" id="SSF55874">
    <property type="entry name" value="ATPase domain of HSP90 chaperone/DNA topoisomerase II/histidine kinase"/>
    <property type="match status" value="1"/>
</dbReference>
<dbReference type="InterPro" id="IPR029151">
    <property type="entry name" value="Sensor-like_sf"/>
</dbReference>
<dbReference type="InterPro" id="IPR004358">
    <property type="entry name" value="Sig_transdc_His_kin-like_C"/>
</dbReference>
<dbReference type="InterPro" id="IPR036890">
    <property type="entry name" value="HATPase_C_sf"/>
</dbReference>